<evidence type="ECO:0000313" key="2">
    <source>
        <dbReference type="EMBL" id="KAF2889431.1"/>
    </source>
</evidence>
<dbReference type="AlphaFoldDB" id="A0A8K0CPP0"/>
<gene>
    <name evidence="2" type="ORF">ILUMI_16742</name>
</gene>
<evidence type="ECO:0000256" key="1">
    <source>
        <dbReference type="SAM" id="MobiDB-lite"/>
    </source>
</evidence>
<name>A0A8K0CPP0_IGNLU</name>
<accession>A0A8K0CPP0</accession>
<keyword evidence="3" id="KW-1185">Reference proteome</keyword>
<sequence>MISNLEVPPFLVASYCGDSKPKSVTEYLDSFIQDINNLLSRGISFRNIEYSVLVKELICDAPARAYIKCIKTHTGHDQLIKLVRFRNKPLQPVNNKLLERGKNTNKQRTKSNDHCRHYNMHIFVKNNRDSYVLLKNNTLFCAKTANANESSLEGTLTLSIYIVNIYYTLPNLGGMAKSWNVALWTTQRAVDYVPPSWADQDLTVYKWLLKKPSLSRISTNKFNNKLWSINDAEKYIARGEKCSDLDTDEAVSDSASISSKRSARYTSDEADTPVNRWKCSRPKFTPLS</sequence>
<feature type="region of interest" description="Disordered" evidence="1">
    <location>
        <begin position="253"/>
        <end position="288"/>
    </location>
</feature>
<proteinExistence type="predicted"/>
<dbReference type="EMBL" id="VTPC01066874">
    <property type="protein sequence ID" value="KAF2889431.1"/>
    <property type="molecule type" value="Genomic_DNA"/>
</dbReference>
<dbReference type="Proteomes" id="UP000801492">
    <property type="component" value="Unassembled WGS sequence"/>
</dbReference>
<dbReference type="PANTHER" id="PTHR33053">
    <property type="entry name" value="PROTEIN, PUTATIVE-RELATED"/>
    <property type="match status" value="1"/>
</dbReference>
<evidence type="ECO:0000313" key="3">
    <source>
        <dbReference type="Proteomes" id="UP000801492"/>
    </source>
</evidence>
<reference evidence="2" key="1">
    <citation type="submission" date="2019-08" db="EMBL/GenBank/DDBJ databases">
        <title>The genome of the North American firefly Photinus pyralis.</title>
        <authorList>
            <consortium name="Photinus pyralis genome working group"/>
            <person name="Fallon T.R."/>
            <person name="Sander Lower S.E."/>
            <person name="Weng J.-K."/>
        </authorList>
    </citation>
    <scope>NUCLEOTIDE SEQUENCE</scope>
    <source>
        <strain evidence="2">TRF0915ILg1</strain>
        <tissue evidence="2">Whole body</tissue>
    </source>
</reference>
<feature type="non-terminal residue" evidence="2">
    <location>
        <position position="1"/>
    </location>
</feature>
<comment type="caution">
    <text evidence="2">The sequence shown here is derived from an EMBL/GenBank/DDBJ whole genome shotgun (WGS) entry which is preliminary data.</text>
</comment>
<organism evidence="2 3">
    <name type="scientific">Ignelater luminosus</name>
    <name type="common">Cucubano</name>
    <name type="synonym">Pyrophorus luminosus</name>
    <dbReference type="NCBI Taxonomy" id="2038154"/>
    <lineage>
        <taxon>Eukaryota</taxon>
        <taxon>Metazoa</taxon>
        <taxon>Ecdysozoa</taxon>
        <taxon>Arthropoda</taxon>
        <taxon>Hexapoda</taxon>
        <taxon>Insecta</taxon>
        <taxon>Pterygota</taxon>
        <taxon>Neoptera</taxon>
        <taxon>Endopterygota</taxon>
        <taxon>Coleoptera</taxon>
        <taxon>Polyphaga</taxon>
        <taxon>Elateriformia</taxon>
        <taxon>Elateroidea</taxon>
        <taxon>Elateridae</taxon>
        <taxon>Agrypninae</taxon>
        <taxon>Pyrophorini</taxon>
        <taxon>Ignelater</taxon>
    </lineage>
</organism>
<dbReference type="OrthoDB" id="7744106at2759"/>
<protein>
    <submittedName>
        <fullName evidence="2">Uncharacterized protein</fullName>
    </submittedName>
</protein>